<evidence type="ECO:0000256" key="1">
    <source>
        <dbReference type="ARBA" id="ARBA00004196"/>
    </source>
</evidence>
<dbReference type="CDD" id="cd01146">
    <property type="entry name" value="FhuD"/>
    <property type="match status" value="1"/>
</dbReference>
<evidence type="ECO:0000313" key="8">
    <source>
        <dbReference type="EMBL" id="PKR52941.1"/>
    </source>
</evidence>
<feature type="signal peptide" evidence="6">
    <location>
        <begin position="1"/>
        <end position="24"/>
    </location>
</feature>
<dbReference type="PANTHER" id="PTHR30532:SF1">
    <property type="entry name" value="IRON(3+)-HYDROXAMATE-BINDING PROTEIN FHUD"/>
    <property type="match status" value="1"/>
</dbReference>
<organism evidence="8 9">
    <name type="scientific">Thalassospira marina</name>
    <dbReference type="NCBI Taxonomy" id="2048283"/>
    <lineage>
        <taxon>Bacteria</taxon>
        <taxon>Pseudomonadati</taxon>
        <taxon>Pseudomonadota</taxon>
        <taxon>Alphaproteobacteria</taxon>
        <taxon>Rhodospirillales</taxon>
        <taxon>Thalassospiraceae</taxon>
        <taxon>Thalassospira</taxon>
    </lineage>
</organism>
<gene>
    <name evidence="8" type="ORF">COO20_16725</name>
</gene>
<reference evidence="8 9" key="1">
    <citation type="submission" date="2017-09" db="EMBL/GenBank/DDBJ databases">
        <title>Biodiversity and function of Thalassospira species in the particle-attached aromatic-hydrocarbon-degrading consortia from the surface seawater of the South China Sea.</title>
        <authorList>
            <person name="Dong C."/>
            <person name="Liu R."/>
            <person name="Shao Z."/>
        </authorList>
    </citation>
    <scope>NUCLEOTIDE SEQUENCE [LARGE SCALE GENOMIC DNA]</scope>
    <source>
        <strain evidence="8 9">CSC1P2</strain>
    </source>
</reference>
<keyword evidence="4" id="KW-0406">Ion transport</keyword>
<dbReference type="RefSeq" id="WP_101268607.1">
    <property type="nucleotide sequence ID" value="NZ_NWTK01000011.1"/>
</dbReference>
<dbReference type="AlphaFoldDB" id="A0A2N3KQX1"/>
<dbReference type="EMBL" id="NWTK01000011">
    <property type="protein sequence ID" value="PKR52941.1"/>
    <property type="molecule type" value="Genomic_DNA"/>
</dbReference>
<feature type="chain" id="PRO_5014800997" evidence="6">
    <location>
        <begin position="25"/>
        <end position="308"/>
    </location>
</feature>
<evidence type="ECO:0000259" key="7">
    <source>
        <dbReference type="PROSITE" id="PS50983"/>
    </source>
</evidence>
<dbReference type="InterPro" id="IPR051313">
    <property type="entry name" value="Bact_iron-sidero_bind"/>
</dbReference>
<comment type="subcellular location">
    <subcellularLocation>
        <location evidence="1">Cell envelope</location>
    </subcellularLocation>
</comment>
<keyword evidence="4" id="KW-0408">Iron</keyword>
<dbReference type="Gene3D" id="3.40.50.1980">
    <property type="entry name" value="Nitrogenase molybdenum iron protein domain"/>
    <property type="match status" value="2"/>
</dbReference>
<evidence type="ECO:0000256" key="2">
    <source>
        <dbReference type="ARBA" id="ARBA00008814"/>
    </source>
</evidence>
<keyword evidence="3" id="KW-0813">Transport</keyword>
<name>A0A2N3KQX1_9PROT</name>
<evidence type="ECO:0000313" key="9">
    <source>
        <dbReference type="Proteomes" id="UP000233597"/>
    </source>
</evidence>
<evidence type="ECO:0000256" key="4">
    <source>
        <dbReference type="ARBA" id="ARBA00022496"/>
    </source>
</evidence>
<dbReference type="PROSITE" id="PS50983">
    <property type="entry name" value="FE_B12_PBP"/>
    <property type="match status" value="1"/>
</dbReference>
<dbReference type="InterPro" id="IPR002491">
    <property type="entry name" value="ABC_transptr_periplasmic_BD"/>
</dbReference>
<comment type="similarity">
    <text evidence="2">Belongs to the bacterial solute-binding protein 8 family.</text>
</comment>
<feature type="domain" description="Fe/B12 periplasmic-binding" evidence="7">
    <location>
        <begin position="44"/>
        <end position="308"/>
    </location>
</feature>
<dbReference type="Pfam" id="PF01497">
    <property type="entry name" value="Peripla_BP_2"/>
    <property type="match status" value="1"/>
</dbReference>
<protein>
    <submittedName>
        <fullName evidence="8">Hydrogenase expression protein</fullName>
    </submittedName>
</protein>
<sequence>MRRLLSIAISALCIVAAIASPAWAQGKTYSHEMGTVTFDTPPTRIAVTNWSLAETVIALGIDPVAIADPDLYYEWVVTPDLPKDFVDIGQRQSPNLEALRKAKPDLILITKELAMAYDALSEIAPTMVISIFNNDQPALDSIRKATLKIADITGKQDRAQEILKQVDETLAHDGDRIRAVLGPDQKVVVIRINSDAQINVFGPPSLPNTVLAAMNIPTAYNGETTGWGFARGGLELLAPFANDTLAFIEPTPAPVRQRIVNSPLWKMQGFARKNRVYQVPAVWTYGGPYSVMRFADLLATQIENGPYK</sequence>
<dbReference type="GO" id="GO:0030288">
    <property type="term" value="C:outer membrane-bounded periplasmic space"/>
    <property type="evidence" value="ECO:0007669"/>
    <property type="project" value="TreeGrafter"/>
</dbReference>
<evidence type="ECO:0000256" key="6">
    <source>
        <dbReference type="SAM" id="SignalP"/>
    </source>
</evidence>
<keyword evidence="4" id="KW-0410">Iron transport</keyword>
<evidence type="ECO:0000256" key="3">
    <source>
        <dbReference type="ARBA" id="ARBA00022448"/>
    </source>
</evidence>
<dbReference type="GO" id="GO:1901678">
    <property type="term" value="P:iron coordination entity transport"/>
    <property type="evidence" value="ECO:0007669"/>
    <property type="project" value="UniProtKB-ARBA"/>
</dbReference>
<accession>A0A2N3KQX1</accession>
<evidence type="ECO:0000256" key="5">
    <source>
        <dbReference type="ARBA" id="ARBA00022729"/>
    </source>
</evidence>
<dbReference type="PANTHER" id="PTHR30532">
    <property type="entry name" value="IRON III DICITRATE-BINDING PERIPLASMIC PROTEIN"/>
    <property type="match status" value="1"/>
</dbReference>
<dbReference type="Proteomes" id="UP000233597">
    <property type="component" value="Unassembled WGS sequence"/>
</dbReference>
<dbReference type="OrthoDB" id="8370650at2"/>
<dbReference type="PRINTS" id="PR01715">
    <property type="entry name" value="FERRIBNDNGPP"/>
</dbReference>
<keyword evidence="5 6" id="KW-0732">Signal</keyword>
<dbReference type="SUPFAM" id="SSF53807">
    <property type="entry name" value="Helical backbone' metal receptor"/>
    <property type="match status" value="1"/>
</dbReference>
<comment type="caution">
    <text evidence="8">The sequence shown here is derived from an EMBL/GenBank/DDBJ whole genome shotgun (WGS) entry which is preliminary data.</text>
</comment>
<proteinExistence type="inferred from homology"/>